<keyword evidence="5" id="KW-1185">Reference proteome</keyword>
<dbReference type="OrthoDB" id="3579861at2"/>
<dbReference type="EMBL" id="VJZA01000045">
    <property type="protein sequence ID" value="TVT19614.1"/>
    <property type="molecule type" value="Genomic_DNA"/>
</dbReference>
<feature type="signal peptide" evidence="3">
    <location>
        <begin position="1"/>
        <end position="17"/>
    </location>
</feature>
<comment type="caution">
    <text evidence="4">The sequence shown here is derived from an EMBL/GenBank/DDBJ whole genome shotgun (WGS) entry which is preliminary data.</text>
</comment>
<feature type="region of interest" description="Disordered" evidence="1">
    <location>
        <begin position="449"/>
        <end position="484"/>
    </location>
</feature>
<keyword evidence="3" id="KW-0732">Signal</keyword>
<gene>
    <name evidence="4" type="ORF">FNH06_23810</name>
</gene>
<dbReference type="PANTHER" id="PTHR32309">
    <property type="entry name" value="TYROSINE-PROTEIN KINASE"/>
    <property type="match status" value="1"/>
</dbReference>
<sequence>MWLAAGLLGLLAGLALAVVIPAPPTAVTKLLVIHQDDSPTDSGTLMRTDVAVLGTTKIADAALKSLHSTESAEDFMKEYQGLGLTNNVLQITVEGKTAADATAKAKALGDAFIADHVQRNQAAADAEAQALINQRDQAQGDLNQVDQQIATESARGSRANATTLETLYGRRAELASKVSDFEGQAQQAGIGSPQIAAGTQIVDAPRVTPHSFLKTGATNGGIGLVLGLALGLALAAVTAVVRDRPVLRREVAANLGASVIAQLAPRRRGLARLWRPKKAAAERRRVAATLARMVRAEGGTVSLLDLGAPKVTAALALDLAGDLADSVPTVLIDDLPRQDLTTAARDVKFRIVDASEMPAPGQLRLGVGAVEPGTAWTDLAHLGTETVLVVRSGHASTAWLHTVARQLADCQITVIGVVLVDPDPKDRTDGTLWDGLHVALRARTSRAAKSDETRKFVPVNGNGHGSVNGELPTRRFAPVGPQED</sequence>
<reference evidence="4 5" key="1">
    <citation type="submission" date="2019-07" db="EMBL/GenBank/DDBJ databases">
        <title>New species of Amycolatopsis and Streptomyces.</title>
        <authorList>
            <person name="Duangmal K."/>
            <person name="Teo W.F.A."/>
            <person name="Lipun K."/>
        </authorList>
    </citation>
    <scope>NUCLEOTIDE SEQUENCE [LARGE SCALE GENOMIC DNA]</scope>
    <source>
        <strain evidence="4 5">JCM 30562</strain>
    </source>
</reference>
<keyword evidence="2" id="KW-0812">Transmembrane</keyword>
<evidence type="ECO:0000256" key="3">
    <source>
        <dbReference type="SAM" id="SignalP"/>
    </source>
</evidence>
<name>A0A558A5R4_9PSEU</name>
<accession>A0A558A5R4</accession>
<keyword evidence="2" id="KW-1133">Transmembrane helix</keyword>
<dbReference type="Proteomes" id="UP000318578">
    <property type="component" value="Unassembled WGS sequence"/>
</dbReference>
<dbReference type="PANTHER" id="PTHR32309:SF31">
    <property type="entry name" value="CAPSULAR EXOPOLYSACCHARIDE FAMILY"/>
    <property type="match status" value="1"/>
</dbReference>
<evidence type="ECO:0000256" key="1">
    <source>
        <dbReference type="SAM" id="MobiDB-lite"/>
    </source>
</evidence>
<protein>
    <submittedName>
        <fullName evidence="4">Exopolysaccharide biosynthesis protein</fullName>
    </submittedName>
</protein>
<feature type="transmembrane region" description="Helical" evidence="2">
    <location>
        <begin position="221"/>
        <end position="241"/>
    </location>
</feature>
<dbReference type="InterPro" id="IPR050445">
    <property type="entry name" value="Bact_polysacc_biosynth/exp"/>
</dbReference>
<evidence type="ECO:0000313" key="5">
    <source>
        <dbReference type="Proteomes" id="UP000318578"/>
    </source>
</evidence>
<keyword evidence="2" id="KW-0472">Membrane</keyword>
<proteinExistence type="predicted"/>
<evidence type="ECO:0000313" key="4">
    <source>
        <dbReference type="EMBL" id="TVT19614.1"/>
    </source>
</evidence>
<feature type="chain" id="PRO_5038994513" evidence="3">
    <location>
        <begin position="18"/>
        <end position="484"/>
    </location>
</feature>
<evidence type="ECO:0000256" key="2">
    <source>
        <dbReference type="SAM" id="Phobius"/>
    </source>
</evidence>
<dbReference type="AlphaFoldDB" id="A0A558A5R4"/>
<organism evidence="4 5">
    <name type="scientific">Amycolatopsis acidiphila</name>
    <dbReference type="NCBI Taxonomy" id="715473"/>
    <lineage>
        <taxon>Bacteria</taxon>
        <taxon>Bacillati</taxon>
        <taxon>Actinomycetota</taxon>
        <taxon>Actinomycetes</taxon>
        <taxon>Pseudonocardiales</taxon>
        <taxon>Pseudonocardiaceae</taxon>
        <taxon>Amycolatopsis</taxon>
    </lineage>
</organism>